<dbReference type="EMBL" id="PDCK01000043">
    <property type="protein sequence ID" value="PRQ30010.1"/>
    <property type="molecule type" value="Genomic_DNA"/>
</dbReference>
<accession>A0A2P6Q759</accession>
<gene>
    <name evidence="2" type="ORF">RchiOBHm_Chr5g0019981</name>
</gene>
<keyword evidence="3" id="KW-1185">Reference proteome</keyword>
<comment type="caution">
    <text evidence="2">The sequence shown here is derived from an EMBL/GenBank/DDBJ whole genome shotgun (WGS) entry which is preliminary data.</text>
</comment>
<dbReference type="Gramene" id="PRQ30010">
    <property type="protein sequence ID" value="PRQ30010"/>
    <property type="gene ID" value="RchiOBHm_Chr5g0019981"/>
</dbReference>
<dbReference type="AlphaFoldDB" id="A0A2P6Q759"/>
<organism evidence="2 3">
    <name type="scientific">Rosa chinensis</name>
    <name type="common">China rose</name>
    <dbReference type="NCBI Taxonomy" id="74649"/>
    <lineage>
        <taxon>Eukaryota</taxon>
        <taxon>Viridiplantae</taxon>
        <taxon>Streptophyta</taxon>
        <taxon>Embryophyta</taxon>
        <taxon>Tracheophyta</taxon>
        <taxon>Spermatophyta</taxon>
        <taxon>Magnoliopsida</taxon>
        <taxon>eudicotyledons</taxon>
        <taxon>Gunneridae</taxon>
        <taxon>Pentapetalae</taxon>
        <taxon>rosids</taxon>
        <taxon>fabids</taxon>
        <taxon>Rosales</taxon>
        <taxon>Rosaceae</taxon>
        <taxon>Rosoideae</taxon>
        <taxon>Rosoideae incertae sedis</taxon>
        <taxon>Rosa</taxon>
    </lineage>
</organism>
<sequence>MSHSTHNLQAPGVHAPPAVQRYNQGPEGRQQLADPFLHHRHEGGFWTGW</sequence>
<evidence type="ECO:0000313" key="3">
    <source>
        <dbReference type="Proteomes" id="UP000238479"/>
    </source>
</evidence>
<evidence type="ECO:0000256" key="1">
    <source>
        <dbReference type="SAM" id="MobiDB-lite"/>
    </source>
</evidence>
<name>A0A2P6Q759_ROSCH</name>
<reference evidence="2 3" key="1">
    <citation type="journal article" date="2018" name="Nat. Genet.">
        <title>The Rosa genome provides new insights in the design of modern roses.</title>
        <authorList>
            <person name="Bendahmane M."/>
        </authorList>
    </citation>
    <scope>NUCLEOTIDE SEQUENCE [LARGE SCALE GENOMIC DNA]</scope>
    <source>
        <strain evidence="3">cv. Old Blush</strain>
    </source>
</reference>
<dbReference type="Proteomes" id="UP000238479">
    <property type="component" value="Chromosome 5"/>
</dbReference>
<feature type="region of interest" description="Disordered" evidence="1">
    <location>
        <begin position="1"/>
        <end position="36"/>
    </location>
</feature>
<evidence type="ECO:0000313" key="2">
    <source>
        <dbReference type="EMBL" id="PRQ30010.1"/>
    </source>
</evidence>
<protein>
    <submittedName>
        <fullName evidence="2">Uncharacterized protein</fullName>
    </submittedName>
</protein>
<proteinExistence type="predicted"/>